<keyword evidence="9" id="KW-0539">Nucleus</keyword>
<evidence type="ECO:0000256" key="6">
    <source>
        <dbReference type="ARBA" id="ARBA00022737"/>
    </source>
</evidence>
<comment type="similarity">
    <text evidence="3">Belongs to the WD repeat SEC13 family.</text>
</comment>
<sequence>MVLVTPIDADHADLIHDVAFDFYGRRLATCSSDQNVKIFDLQADGNWRCSAIFKTHSGSVWKVTWAHPEFGQVVATCSHDRTAAIWEESPNGKWSRKANIVCAQATLKDIKFAPKHLGLQLATCSEDSRVRIYEAPDVMNLSTWPLQGDIDCKMPLSCLTWHSNANPPLLAIGSDDTTNNSSAKVHFYEYNEGTRTWTRLDSVCVTDPVHDMAFAPNMGRSFDLVGIASKDVKLISVTRSSSGQMETRMIGEFSEHNNHVWRISWNIFGTVLATSGNDGYVRLWKSNYAQQWKCIVTVNGSGQQVDTESGFVHAGNSIAYSNAALSKPVSLQY</sequence>
<evidence type="ECO:0000313" key="12">
    <source>
        <dbReference type="RefSeq" id="XP_003747417.1"/>
    </source>
</evidence>
<dbReference type="RefSeq" id="XP_003747417.1">
    <property type="nucleotide sequence ID" value="XM_003747369.3"/>
</dbReference>
<dbReference type="GeneID" id="100906088"/>
<feature type="repeat" description="WD" evidence="10">
    <location>
        <begin position="253"/>
        <end position="285"/>
    </location>
</feature>
<dbReference type="Proteomes" id="UP000694867">
    <property type="component" value="Unplaced"/>
</dbReference>
<dbReference type="GO" id="GO:0034198">
    <property type="term" value="P:cellular response to amino acid starvation"/>
    <property type="evidence" value="ECO:0007669"/>
    <property type="project" value="TreeGrafter"/>
</dbReference>
<accession>A0AAJ6QXP0</accession>
<dbReference type="GO" id="GO:0005764">
    <property type="term" value="C:lysosome"/>
    <property type="evidence" value="ECO:0007669"/>
    <property type="project" value="UniProtKB-SubCell"/>
</dbReference>
<dbReference type="GO" id="GO:0005198">
    <property type="term" value="F:structural molecule activity"/>
    <property type="evidence" value="ECO:0007669"/>
    <property type="project" value="InterPro"/>
</dbReference>
<dbReference type="GO" id="GO:0035859">
    <property type="term" value="C:Seh1-associated complex"/>
    <property type="evidence" value="ECO:0007669"/>
    <property type="project" value="TreeGrafter"/>
</dbReference>
<evidence type="ECO:0000256" key="4">
    <source>
        <dbReference type="ARBA" id="ARBA00022448"/>
    </source>
</evidence>
<dbReference type="GO" id="GO:1904263">
    <property type="term" value="P:positive regulation of TORC1 signaling"/>
    <property type="evidence" value="ECO:0007669"/>
    <property type="project" value="TreeGrafter"/>
</dbReference>
<keyword evidence="5 10" id="KW-0853">WD repeat</keyword>
<keyword evidence="4" id="KW-0813">Transport</keyword>
<dbReference type="InterPro" id="IPR036322">
    <property type="entry name" value="WD40_repeat_dom_sf"/>
</dbReference>
<dbReference type="Gene3D" id="2.130.10.10">
    <property type="entry name" value="YVTN repeat-like/Quinoprotein amine dehydrogenase"/>
    <property type="match status" value="1"/>
</dbReference>
<dbReference type="AlphaFoldDB" id="A0AAJ6QXP0"/>
<dbReference type="GO" id="GO:0015031">
    <property type="term" value="P:protein transport"/>
    <property type="evidence" value="ECO:0007669"/>
    <property type="project" value="UniProtKB-KW"/>
</dbReference>
<dbReference type="InterPro" id="IPR015943">
    <property type="entry name" value="WD40/YVTN_repeat-like_dom_sf"/>
</dbReference>
<gene>
    <name evidence="12" type="primary">LOC100906088</name>
</gene>
<evidence type="ECO:0000256" key="9">
    <source>
        <dbReference type="ARBA" id="ARBA00023242"/>
    </source>
</evidence>
<evidence type="ECO:0000256" key="7">
    <source>
        <dbReference type="ARBA" id="ARBA00022927"/>
    </source>
</evidence>
<name>A0AAJ6QXP0_9ACAR</name>
<dbReference type="InterPro" id="IPR001680">
    <property type="entry name" value="WD40_rpt"/>
</dbReference>
<keyword evidence="6" id="KW-0677">Repeat</keyword>
<dbReference type="CTD" id="35762"/>
<dbReference type="GO" id="GO:0031080">
    <property type="term" value="C:nuclear pore outer ring"/>
    <property type="evidence" value="ECO:0007669"/>
    <property type="project" value="TreeGrafter"/>
</dbReference>
<evidence type="ECO:0000256" key="5">
    <source>
        <dbReference type="ARBA" id="ARBA00022574"/>
    </source>
</evidence>
<evidence type="ECO:0000256" key="8">
    <source>
        <dbReference type="ARBA" id="ARBA00023228"/>
    </source>
</evidence>
<evidence type="ECO:0000256" key="3">
    <source>
        <dbReference type="ARBA" id="ARBA00010102"/>
    </source>
</evidence>
<dbReference type="SMART" id="SM00320">
    <property type="entry name" value="WD40"/>
    <property type="match status" value="5"/>
</dbReference>
<evidence type="ECO:0000256" key="2">
    <source>
        <dbReference type="ARBA" id="ARBA00004371"/>
    </source>
</evidence>
<dbReference type="InterPro" id="IPR037363">
    <property type="entry name" value="Sec13/Seh1_fam"/>
</dbReference>
<feature type="repeat" description="WD" evidence="10">
    <location>
        <begin position="8"/>
        <end position="42"/>
    </location>
</feature>
<evidence type="ECO:0000256" key="10">
    <source>
        <dbReference type="PROSITE-ProRule" id="PRU00221"/>
    </source>
</evidence>
<dbReference type="KEGG" id="goe:100906088"/>
<reference evidence="12" key="1">
    <citation type="submission" date="2025-08" db="UniProtKB">
        <authorList>
            <consortium name="RefSeq"/>
        </authorList>
    </citation>
    <scope>IDENTIFICATION</scope>
</reference>
<keyword evidence="8" id="KW-0458">Lysosome</keyword>
<dbReference type="Pfam" id="PF00400">
    <property type="entry name" value="WD40"/>
    <property type="match status" value="3"/>
</dbReference>
<keyword evidence="7" id="KW-0653">Protein transport</keyword>
<organism evidence="11 12">
    <name type="scientific">Galendromus occidentalis</name>
    <name type="common">western predatory mite</name>
    <dbReference type="NCBI Taxonomy" id="34638"/>
    <lineage>
        <taxon>Eukaryota</taxon>
        <taxon>Metazoa</taxon>
        <taxon>Ecdysozoa</taxon>
        <taxon>Arthropoda</taxon>
        <taxon>Chelicerata</taxon>
        <taxon>Arachnida</taxon>
        <taxon>Acari</taxon>
        <taxon>Parasitiformes</taxon>
        <taxon>Mesostigmata</taxon>
        <taxon>Gamasina</taxon>
        <taxon>Phytoseioidea</taxon>
        <taxon>Phytoseiidae</taxon>
        <taxon>Typhlodrominae</taxon>
        <taxon>Galendromus</taxon>
    </lineage>
</organism>
<protein>
    <submittedName>
        <fullName evidence="12">Nucleoporin SEH1-A</fullName>
    </submittedName>
</protein>
<evidence type="ECO:0000256" key="1">
    <source>
        <dbReference type="ARBA" id="ARBA00004259"/>
    </source>
</evidence>
<dbReference type="PROSITE" id="PS50082">
    <property type="entry name" value="WD_REPEATS_2"/>
    <property type="match status" value="3"/>
</dbReference>
<dbReference type="PROSITE" id="PS50294">
    <property type="entry name" value="WD_REPEATS_REGION"/>
    <property type="match status" value="1"/>
</dbReference>
<dbReference type="SUPFAM" id="SSF50978">
    <property type="entry name" value="WD40 repeat-like"/>
    <property type="match status" value="1"/>
</dbReference>
<comment type="subcellular location">
    <subcellularLocation>
        <location evidence="2">Lysosome</location>
    </subcellularLocation>
    <subcellularLocation>
        <location evidence="1">Nucleus envelope</location>
    </subcellularLocation>
</comment>
<keyword evidence="11" id="KW-1185">Reference proteome</keyword>
<feature type="repeat" description="WD" evidence="10">
    <location>
        <begin position="53"/>
        <end position="87"/>
    </location>
</feature>
<evidence type="ECO:0000313" key="11">
    <source>
        <dbReference type="Proteomes" id="UP000694867"/>
    </source>
</evidence>
<dbReference type="PANTHER" id="PTHR11024:SF3">
    <property type="entry name" value="NUCLEOPORIN SEH1"/>
    <property type="match status" value="1"/>
</dbReference>
<proteinExistence type="inferred from homology"/>
<dbReference type="PANTHER" id="PTHR11024">
    <property type="entry name" value="NUCLEAR PORE COMPLEX PROTEIN SEC13 / SEH1 FAMILY MEMBER"/>
    <property type="match status" value="1"/>
</dbReference>